<evidence type="ECO:0000256" key="2">
    <source>
        <dbReference type="ARBA" id="ARBA00005189"/>
    </source>
</evidence>
<comment type="subcellular location">
    <subcellularLocation>
        <location evidence="1">Membrane</location>
    </subcellularLocation>
</comment>
<keyword evidence="9 13" id="KW-0472">Membrane</keyword>
<keyword evidence="11" id="KW-1208">Phospholipid metabolism</keyword>
<evidence type="ECO:0000256" key="13">
    <source>
        <dbReference type="SAM" id="Phobius"/>
    </source>
</evidence>
<evidence type="ECO:0000313" key="16">
    <source>
        <dbReference type="Proteomes" id="UP000054560"/>
    </source>
</evidence>
<dbReference type="EMBL" id="KQ242721">
    <property type="protein sequence ID" value="KNC77476.1"/>
    <property type="molecule type" value="Genomic_DNA"/>
</dbReference>
<dbReference type="STRING" id="667725.A0A0L0FLW8"/>
<evidence type="ECO:0000256" key="10">
    <source>
        <dbReference type="ARBA" id="ARBA00023209"/>
    </source>
</evidence>
<dbReference type="RefSeq" id="XP_014151378.1">
    <property type="nucleotide sequence ID" value="XM_014295903.1"/>
</dbReference>
<sequence>MTLPSELLEKTMVETGSTGFGALFRSQRVDMESLQKHFHSVLLQDFRRQLTLEQRPSYEKTTVFGFLDFSPFMTSAMESVVQDNFSICFECMPREPWNWNLYLFPMYLLGVTARYLVLLPLRLGIVFLGLLTYFVGYVLTLLIPRKYSNRKLQIQRRCLQLLANCWVASWAGVIKYHGSCPPPGPNQIIVANHSTVLDIILMLNDRIVSLIGQKHGGTLGFFQEHVLNCMNNLWFDRLDTKDRTSMSGRIKEHIMDPASPPLMLFPEGTCVNNEYAVMFKRGAFDLDATIIPVAIKYNRLFGDAFWNSKLHSFPRYCLRLWTSWCVVADVWYLEAQTIRPGETSIQFAARVKEMICTQAGLTSVPWDGYLKYFRPSEREKRARQAVFADLIKQRFDLS</sequence>
<dbReference type="Pfam" id="PF01553">
    <property type="entry name" value="Acyltransferase"/>
    <property type="match status" value="1"/>
</dbReference>
<dbReference type="GeneID" id="25910570"/>
<evidence type="ECO:0000256" key="5">
    <source>
        <dbReference type="ARBA" id="ARBA00022679"/>
    </source>
</evidence>
<keyword evidence="5" id="KW-0808">Transferase</keyword>
<dbReference type="GO" id="GO:0005783">
    <property type="term" value="C:endoplasmic reticulum"/>
    <property type="evidence" value="ECO:0007669"/>
    <property type="project" value="TreeGrafter"/>
</dbReference>
<evidence type="ECO:0000256" key="8">
    <source>
        <dbReference type="ARBA" id="ARBA00023098"/>
    </source>
</evidence>
<evidence type="ECO:0000256" key="9">
    <source>
        <dbReference type="ARBA" id="ARBA00023136"/>
    </source>
</evidence>
<dbReference type="GO" id="GO:0004366">
    <property type="term" value="F:glycerol-3-phosphate O-acyltransferase activity"/>
    <property type="evidence" value="ECO:0007669"/>
    <property type="project" value="TreeGrafter"/>
</dbReference>
<dbReference type="PANTHER" id="PTHR23063">
    <property type="entry name" value="PHOSPHOLIPID ACYLTRANSFERASE"/>
    <property type="match status" value="1"/>
</dbReference>
<dbReference type="SMART" id="SM00563">
    <property type="entry name" value="PlsC"/>
    <property type="match status" value="1"/>
</dbReference>
<keyword evidence="8" id="KW-0443">Lipid metabolism</keyword>
<reference evidence="15 16" key="1">
    <citation type="submission" date="2011-02" db="EMBL/GenBank/DDBJ databases">
        <title>The Genome Sequence of Sphaeroforma arctica JP610.</title>
        <authorList>
            <consortium name="The Broad Institute Genome Sequencing Platform"/>
            <person name="Russ C."/>
            <person name="Cuomo C."/>
            <person name="Young S.K."/>
            <person name="Zeng Q."/>
            <person name="Gargeya S."/>
            <person name="Alvarado L."/>
            <person name="Berlin A."/>
            <person name="Chapman S.B."/>
            <person name="Chen Z."/>
            <person name="Freedman E."/>
            <person name="Gellesch M."/>
            <person name="Goldberg J."/>
            <person name="Griggs A."/>
            <person name="Gujja S."/>
            <person name="Heilman E."/>
            <person name="Heiman D."/>
            <person name="Howarth C."/>
            <person name="Mehta T."/>
            <person name="Neiman D."/>
            <person name="Pearson M."/>
            <person name="Roberts A."/>
            <person name="Saif S."/>
            <person name="Shea T."/>
            <person name="Shenoy N."/>
            <person name="Sisk P."/>
            <person name="Stolte C."/>
            <person name="Sykes S."/>
            <person name="White J."/>
            <person name="Yandava C."/>
            <person name="Burger G."/>
            <person name="Gray M.W."/>
            <person name="Holland P.W.H."/>
            <person name="King N."/>
            <person name="Lang F.B.F."/>
            <person name="Roger A.J."/>
            <person name="Ruiz-Trillo I."/>
            <person name="Haas B."/>
            <person name="Nusbaum C."/>
            <person name="Birren B."/>
        </authorList>
    </citation>
    <scope>NUCLEOTIDE SEQUENCE [LARGE SCALE GENOMIC DNA]</scope>
    <source>
        <strain evidence="15 16">JP610</strain>
    </source>
</reference>
<dbReference type="GO" id="GO:0008654">
    <property type="term" value="P:phospholipid biosynthetic process"/>
    <property type="evidence" value="ECO:0007669"/>
    <property type="project" value="UniProtKB-KW"/>
</dbReference>
<evidence type="ECO:0000256" key="7">
    <source>
        <dbReference type="ARBA" id="ARBA00022989"/>
    </source>
</evidence>
<dbReference type="GO" id="GO:0016020">
    <property type="term" value="C:membrane"/>
    <property type="evidence" value="ECO:0007669"/>
    <property type="project" value="UniProtKB-SubCell"/>
</dbReference>
<proteinExistence type="inferred from homology"/>
<name>A0A0L0FLW8_9EUKA</name>
<protein>
    <recommendedName>
        <fullName evidence="14">Phospholipid/glycerol acyltransferase domain-containing protein</fullName>
    </recommendedName>
</protein>
<dbReference type="SUPFAM" id="SSF69593">
    <property type="entry name" value="Glycerol-3-phosphate (1)-acyltransferase"/>
    <property type="match status" value="1"/>
</dbReference>
<dbReference type="InterPro" id="IPR045252">
    <property type="entry name" value="LPCAT1-like"/>
</dbReference>
<dbReference type="GO" id="GO:0019432">
    <property type="term" value="P:triglyceride biosynthetic process"/>
    <property type="evidence" value="ECO:0007669"/>
    <property type="project" value="TreeGrafter"/>
</dbReference>
<accession>A0A0L0FLW8</accession>
<dbReference type="InterPro" id="IPR002123">
    <property type="entry name" value="Plipid/glycerol_acylTrfase"/>
</dbReference>
<comment type="similarity">
    <text evidence="3">Belongs to the 1-acyl-sn-glycerol-3-phosphate acyltransferase family.</text>
</comment>
<evidence type="ECO:0000256" key="12">
    <source>
        <dbReference type="ARBA" id="ARBA00023315"/>
    </source>
</evidence>
<keyword evidence="6 13" id="KW-0812">Transmembrane</keyword>
<evidence type="ECO:0000259" key="14">
    <source>
        <dbReference type="SMART" id="SM00563"/>
    </source>
</evidence>
<evidence type="ECO:0000256" key="3">
    <source>
        <dbReference type="ARBA" id="ARBA00008655"/>
    </source>
</evidence>
<evidence type="ECO:0000256" key="11">
    <source>
        <dbReference type="ARBA" id="ARBA00023264"/>
    </source>
</evidence>
<evidence type="ECO:0000256" key="6">
    <source>
        <dbReference type="ARBA" id="ARBA00022692"/>
    </source>
</evidence>
<evidence type="ECO:0000256" key="4">
    <source>
        <dbReference type="ARBA" id="ARBA00022516"/>
    </source>
</evidence>
<dbReference type="CDD" id="cd07991">
    <property type="entry name" value="LPLAT_LPCAT1-like"/>
    <property type="match status" value="1"/>
</dbReference>
<dbReference type="eggNOG" id="KOG2898">
    <property type="taxonomic scope" value="Eukaryota"/>
</dbReference>
<evidence type="ECO:0000256" key="1">
    <source>
        <dbReference type="ARBA" id="ARBA00004370"/>
    </source>
</evidence>
<keyword evidence="16" id="KW-1185">Reference proteome</keyword>
<keyword evidence="12" id="KW-0012">Acyltransferase</keyword>
<keyword evidence="4" id="KW-0444">Lipid biosynthesis</keyword>
<dbReference type="PANTHER" id="PTHR23063:SF2">
    <property type="entry name" value="GLYCEROL-3-PHOSPHATE ACYLTRANSFERASE 4, ISOFORM D-RELATED"/>
    <property type="match status" value="1"/>
</dbReference>
<comment type="pathway">
    <text evidence="2">Lipid metabolism.</text>
</comment>
<dbReference type="AlphaFoldDB" id="A0A0L0FLW8"/>
<feature type="transmembrane region" description="Helical" evidence="13">
    <location>
        <begin position="123"/>
        <end position="143"/>
    </location>
</feature>
<dbReference type="OrthoDB" id="10051137at2759"/>
<feature type="transmembrane region" description="Helical" evidence="13">
    <location>
        <begin position="99"/>
        <end position="117"/>
    </location>
</feature>
<keyword evidence="7 13" id="KW-1133">Transmembrane helix</keyword>
<feature type="domain" description="Phospholipid/glycerol acyltransferase" evidence="14">
    <location>
        <begin position="187"/>
        <end position="298"/>
    </location>
</feature>
<dbReference type="Proteomes" id="UP000054560">
    <property type="component" value="Unassembled WGS sequence"/>
</dbReference>
<gene>
    <name evidence="15" type="ORF">SARC_10066</name>
</gene>
<keyword evidence="10" id="KW-0594">Phospholipid biosynthesis</keyword>
<organism evidence="15 16">
    <name type="scientific">Sphaeroforma arctica JP610</name>
    <dbReference type="NCBI Taxonomy" id="667725"/>
    <lineage>
        <taxon>Eukaryota</taxon>
        <taxon>Ichthyosporea</taxon>
        <taxon>Ichthyophonida</taxon>
        <taxon>Sphaeroforma</taxon>
    </lineage>
</organism>
<evidence type="ECO:0000313" key="15">
    <source>
        <dbReference type="EMBL" id="KNC77476.1"/>
    </source>
</evidence>